<keyword evidence="11 15" id="KW-0819">tRNA processing</keyword>
<evidence type="ECO:0000256" key="2">
    <source>
        <dbReference type="ARBA" id="ARBA00004496"/>
    </source>
</evidence>
<evidence type="ECO:0000256" key="13">
    <source>
        <dbReference type="ARBA" id="ARBA00033392"/>
    </source>
</evidence>
<dbReference type="STRING" id="1798370.A2Z00_03540"/>
<comment type="subunit">
    <text evidence="4 15 17">Homodimer.</text>
</comment>
<evidence type="ECO:0000313" key="19">
    <source>
        <dbReference type="EMBL" id="OGG11493.1"/>
    </source>
</evidence>
<dbReference type="InterPro" id="IPR023148">
    <property type="entry name" value="tRNA_m1G_MeTrfase_C_sf"/>
</dbReference>
<dbReference type="InterPro" id="IPR002649">
    <property type="entry name" value="tRNA_m1G_MeTrfase_TrmD"/>
</dbReference>
<dbReference type="PANTHER" id="PTHR46417">
    <property type="entry name" value="TRNA (GUANINE-N(1)-)-METHYLTRANSFERASE"/>
    <property type="match status" value="1"/>
</dbReference>
<evidence type="ECO:0000256" key="10">
    <source>
        <dbReference type="ARBA" id="ARBA00022691"/>
    </source>
</evidence>
<feature type="binding site" evidence="15 16">
    <location>
        <position position="114"/>
    </location>
    <ligand>
        <name>S-adenosyl-L-methionine</name>
        <dbReference type="ChEBI" id="CHEBI:59789"/>
    </ligand>
</feature>
<dbReference type="GO" id="GO:0052906">
    <property type="term" value="F:tRNA (guanine(37)-N1)-methyltransferase activity"/>
    <property type="evidence" value="ECO:0007669"/>
    <property type="project" value="UniProtKB-UniRule"/>
</dbReference>
<comment type="similarity">
    <text evidence="3 15 17">Belongs to the RNA methyltransferase TrmD family.</text>
</comment>
<dbReference type="GO" id="GO:0005829">
    <property type="term" value="C:cytosol"/>
    <property type="evidence" value="ECO:0007669"/>
    <property type="project" value="TreeGrafter"/>
</dbReference>
<evidence type="ECO:0000256" key="7">
    <source>
        <dbReference type="ARBA" id="ARBA00022490"/>
    </source>
</evidence>
<evidence type="ECO:0000256" key="17">
    <source>
        <dbReference type="RuleBase" id="RU003464"/>
    </source>
</evidence>
<evidence type="ECO:0000256" key="6">
    <source>
        <dbReference type="ARBA" id="ARBA00014679"/>
    </source>
</evidence>
<dbReference type="InterPro" id="IPR029028">
    <property type="entry name" value="Alpha/beta_knot_MTases"/>
</dbReference>
<gene>
    <name evidence="15" type="primary">trmD</name>
    <name evidence="19" type="ORF">A2Z00_03540</name>
</gene>
<evidence type="ECO:0000256" key="11">
    <source>
        <dbReference type="ARBA" id="ARBA00022694"/>
    </source>
</evidence>
<evidence type="ECO:0000256" key="9">
    <source>
        <dbReference type="ARBA" id="ARBA00022679"/>
    </source>
</evidence>
<comment type="caution">
    <text evidence="19">The sequence shown here is derived from an EMBL/GenBank/DDBJ whole genome shotgun (WGS) entry which is preliminary data.</text>
</comment>
<dbReference type="Pfam" id="PF01746">
    <property type="entry name" value="tRNA_m1G_MT"/>
    <property type="match status" value="1"/>
</dbReference>
<feature type="binding site" evidence="15 16">
    <location>
        <begin position="133"/>
        <end position="138"/>
    </location>
    <ligand>
        <name>S-adenosyl-L-methionine</name>
        <dbReference type="ChEBI" id="CHEBI:59789"/>
    </ligand>
</feature>
<evidence type="ECO:0000256" key="16">
    <source>
        <dbReference type="PIRSR" id="PIRSR000386-1"/>
    </source>
</evidence>
<evidence type="ECO:0000313" key="20">
    <source>
        <dbReference type="Proteomes" id="UP000177268"/>
    </source>
</evidence>
<evidence type="ECO:0000256" key="4">
    <source>
        <dbReference type="ARBA" id="ARBA00011738"/>
    </source>
</evidence>
<comment type="function">
    <text evidence="1 15 17">Specifically methylates guanosine-37 in various tRNAs.</text>
</comment>
<organism evidence="19 20">
    <name type="scientific">Candidatus Gottesmanbacteria bacterium RBG_13_45_10</name>
    <dbReference type="NCBI Taxonomy" id="1798370"/>
    <lineage>
        <taxon>Bacteria</taxon>
        <taxon>Candidatus Gottesmaniibacteriota</taxon>
    </lineage>
</organism>
<keyword evidence="10 15" id="KW-0949">S-adenosyl-L-methionine</keyword>
<dbReference type="GO" id="GO:0002939">
    <property type="term" value="P:tRNA N1-guanine methylation"/>
    <property type="evidence" value="ECO:0007669"/>
    <property type="project" value="TreeGrafter"/>
</dbReference>
<reference evidence="19 20" key="1">
    <citation type="journal article" date="2016" name="Nat. Commun.">
        <title>Thousands of microbial genomes shed light on interconnected biogeochemical processes in an aquifer system.</title>
        <authorList>
            <person name="Anantharaman K."/>
            <person name="Brown C.T."/>
            <person name="Hug L.A."/>
            <person name="Sharon I."/>
            <person name="Castelle C.J."/>
            <person name="Probst A.J."/>
            <person name="Thomas B.C."/>
            <person name="Singh A."/>
            <person name="Wilkins M.J."/>
            <person name="Karaoz U."/>
            <person name="Brodie E.L."/>
            <person name="Williams K.H."/>
            <person name="Hubbard S.S."/>
            <person name="Banfield J.F."/>
        </authorList>
    </citation>
    <scope>NUCLEOTIDE SEQUENCE [LARGE SCALE GENOMIC DNA]</scope>
</reference>
<evidence type="ECO:0000256" key="12">
    <source>
        <dbReference type="ARBA" id="ARBA00029736"/>
    </source>
</evidence>
<dbReference type="PIRSF" id="PIRSF000386">
    <property type="entry name" value="tRNA_mtase"/>
    <property type="match status" value="1"/>
</dbReference>
<dbReference type="Gene3D" id="3.40.1280.10">
    <property type="match status" value="1"/>
</dbReference>
<name>A0A1F5ZGQ1_9BACT</name>
<dbReference type="NCBIfam" id="NF000648">
    <property type="entry name" value="PRK00026.1"/>
    <property type="match status" value="1"/>
</dbReference>
<evidence type="ECO:0000256" key="15">
    <source>
        <dbReference type="HAMAP-Rule" id="MF_00605"/>
    </source>
</evidence>
<evidence type="ECO:0000256" key="1">
    <source>
        <dbReference type="ARBA" id="ARBA00002634"/>
    </source>
</evidence>
<dbReference type="InterPro" id="IPR016009">
    <property type="entry name" value="tRNA_MeTrfase_TRMD/TRM10"/>
</dbReference>
<protein>
    <recommendedName>
        <fullName evidence="6 15">tRNA (guanine-N(1)-)-methyltransferase</fullName>
        <ecNumber evidence="5 15">2.1.1.228</ecNumber>
    </recommendedName>
    <alternativeName>
        <fullName evidence="12 15">M1G-methyltransferase</fullName>
    </alternativeName>
    <alternativeName>
        <fullName evidence="13 15">tRNA [GM37] methyltransferase</fullName>
    </alternativeName>
</protein>
<dbReference type="Proteomes" id="UP000177268">
    <property type="component" value="Unassembled WGS sequence"/>
</dbReference>
<dbReference type="FunFam" id="3.40.1280.10:FF:000001">
    <property type="entry name" value="tRNA (guanine-N(1)-)-methyltransferase"/>
    <property type="match status" value="1"/>
</dbReference>
<evidence type="ECO:0000256" key="14">
    <source>
        <dbReference type="ARBA" id="ARBA00047783"/>
    </source>
</evidence>
<evidence type="ECO:0000259" key="18">
    <source>
        <dbReference type="Pfam" id="PF01746"/>
    </source>
</evidence>
<comment type="catalytic activity">
    <reaction evidence="14 15 17">
        <text>guanosine(37) in tRNA + S-adenosyl-L-methionine = N(1)-methylguanosine(37) in tRNA + S-adenosyl-L-homocysteine + H(+)</text>
        <dbReference type="Rhea" id="RHEA:36899"/>
        <dbReference type="Rhea" id="RHEA-COMP:10145"/>
        <dbReference type="Rhea" id="RHEA-COMP:10147"/>
        <dbReference type="ChEBI" id="CHEBI:15378"/>
        <dbReference type="ChEBI" id="CHEBI:57856"/>
        <dbReference type="ChEBI" id="CHEBI:59789"/>
        <dbReference type="ChEBI" id="CHEBI:73542"/>
        <dbReference type="ChEBI" id="CHEBI:74269"/>
        <dbReference type="EC" id="2.1.1.228"/>
    </reaction>
</comment>
<accession>A0A1F5ZGQ1</accession>
<dbReference type="EMBL" id="MFIZ01000026">
    <property type="protein sequence ID" value="OGG11493.1"/>
    <property type="molecule type" value="Genomic_DNA"/>
</dbReference>
<feature type="domain" description="tRNA methyltransferase TRMD/TRM10-type" evidence="18">
    <location>
        <begin position="1"/>
        <end position="227"/>
    </location>
</feature>
<evidence type="ECO:0000256" key="3">
    <source>
        <dbReference type="ARBA" id="ARBA00007630"/>
    </source>
</evidence>
<evidence type="ECO:0000256" key="5">
    <source>
        <dbReference type="ARBA" id="ARBA00012807"/>
    </source>
</evidence>
<keyword evidence="9 15" id="KW-0808">Transferase</keyword>
<keyword evidence="7 15" id="KW-0963">Cytoplasm</keyword>
<comment type="subcellular location">
    <subcellularLocation>
        <location evidence="2 15 17">Cytoplasm</location>
    </subcellularLocation>
</comment>
<dbReference type="EC" id="2.1.1.228" evidence="5 15"/>
<dbReference type="InterPro" id="IPR029026">
    <property type="entry name" value="tRNA_m1G_MTases_N"/>
</dbReference>
<sequence length="229" mass="25708">MYISILTLFPEIFQGPFDCSIVKRAQSQHHLNISYINIRDFSEGSYKTVDDHPYGGGQGMILRVDILDRALQHAKSLHPHASTRTILLDPQGTPYTQKEAKKLSGYEHIILICGHYEGVDERVRALVDEEISIGDYIVTGGEIPAMVIVDSVARLLPGVLPKPNTTTDESFANPTGLLEYPQYTRPATYNKVSVPSVLLSGNHKAIALWRREQAKKRTKRRRPDLTRTS</sequence>
<dbReference type="NCBIfam" id="TIGR00088">
    <property type="entry name" value="trmD"/>
    <property type="match status" value="1"/>
</dbReference>
<dbReference type="AlphaFoldDB" id="A0A1F5ZGQ1"/>
<proteinExistence type="inferred from homology"/>
<dbReference type="SUPFAM" id="SSF75217">
    <property type="entry name" value="alpha/beta knot"/>
    <property type="match status" value="1"/>
</dbReference>
<evidence type="ECO:0000256" key="8">
    <source>
        <dbReference type="ARBA" id="ARBA00022603"/>
    </source>
</evidence>
<keyword evidence="8 15" id="KW-0489">Methyltransferase</keyword>
<dbReference type="Gene3D" id="1.10.1270.20">
    <property type="entry name" value="tRNA(m1g37)methyltransferase, domain 2"/>
    <property type="match status" value="1"/>
</dbReference>
<dbReference type="HAMAP" id="MF_00605">
    <property type="entry name" value="TrmD"/>
    <property type="match status" value="1"/>
</dbReference>
<dbReference type="CDD" id="cd18080">
    <property type="entry name" value="TrmD-like"/>
    <property type="match status" value="1"/>
</dbReference>
<dbReference type="PANTHER" id="PTHR46417:SF1">
    <property type="entry name" value="TRNA (GUANINE-N(1)-)-METHYLTRANSFERASE"/>
    <property type="match status" value="1"/>
</dbReference>